<keyword evidence="1 2" id="KW-0093">Biotin biosynthesis</keyword>
<dbReference type="PANTHER" id="PTHR43210:SF5">
    <property type="entry name" value="DETHIOBIOTIN SYNTHETASE"/>
    <property type="match status" value="1"/>
</dbReference>
<keyword evidence="2" id="KW-0547">Nucleotide-binding</keyword>
<dbReference type="GO" id="GO:0005524">
    <property type="term" value="F:ATP binding"/>
    <property type="evidence" value="ECO:0007669"/>
    <property type="project" value="UniProtKB-UniRule"/>
</dbReference>
<dbReference type="InterPro" id="IPR004472">
    <property type="entry name" value="DTB_synth_BioD"/>
</dbReference>
<dbReference type="Gene3D" id="3.40.50.300">
    <property type="entry name" value="P-loop containing nucleotide triphosphate hydrolases"/>
    <property type="match status" value="2"/>
</dbReference>
<comment type="function">
    <text evidence="2">Catalyzes a mechanistically unusual reaction, the ATP-dependent insertion of CO2 between the N7 and N8 nitrogen atoms of 7,8-diaminopelargonic acid (DAPA, also called 7,8-diammoniononanoate) to form a ureido ring.</text>
</comment>
<feature type="binding site" evidence="2">
    <location>
        <position position="16"/>
    </location>
    <ligand>
        <name>Mg(2+)</name>
        <dbReference type="ChEBI" id="CHEBI:18420"/>
    </ligand>
</feature>
<accession>E6VSJ2</accession>
<dbReference type="PANTHER" id="PTHR43210">
    <property type="entry name" value="DETHIOBIOTIN SYNTHETASE"/>
    <property type="match status" value="1"/>
</dbReference>
<comment type="cofactor">
    <cofactor evidence="2">
        <name>Mg(2+)</name>
        <dbReference type="ChEBI" id="CHEBI:18420"/>
    </cofactor>
</comment>
<keyword evidence="2 3" id="KW-0436">Ligase</keyword>
<dbReference type="PIRSF" id="PIRSF006755">
    <property type="entry name" value="DTB_synth"/>
    <property type="match status" value="1"/>
</dbReference>
<feature type="binding site" evidence="2">
    <location>
        <begin position="103"/>
        <end position="106"/>
    </location>
    <ligand>
        <name>ATP</name>
        <dbReference type="ChEBI" id="CHEBI:30616"/>
    </ligand>
</feature>
<dbReference type="Pfam" id="PF13500">
    <property type="entry name" value="AAA_26"/>
    <property type="match status" value="1"/>
</dbReference>
<dbReference type="KEGG" id="das:Daes_0960"/>
<keyword evidence="4" id="KW-1185">Reference proteome</keyword>
<protein>
    <recommendedName>
        <fullName evidence="2">ATP-dependent dethiobiotin synthetase BioD</fullName>
        <ecNumber evidence="2">6.3.3.3</ecNumber>
    </recommendedName>
    <alternativeName>
        <fullName evidence="2">DTB synthetase</fullName>
        <shortName evidence="2">DTBS</shortName>
    </alternativeName>
    <alternativeName>
        <fullName evidence="2">Dethiobiotin synthase</fullName>
    </alternativeName>
</protein>
<feature type="active site" evidence="2">
    <location>
        <position position="37"/>
    </location>
</feature>
<keyword evidence="2" id="KW-0067">ATP-binding</keyword>
<feature type="binding site" evidence="2">
    <location>
        <begin position="163"/>
        <end position="164"/>
    </location>
    <ligand>
        <name>ATP</name>
        <dbReference type="ChEBI" id="CHEBI:30616"/>
    </ligand>
</feature>
<gene>
    <name evidence="2" type="primary">bioD</name>
    <name evidence="3" type="ordered locus">Daes_0960</name>
</gene>
<dbReference type="HOGENOM" id="CLU_072551_3_1_7"/>
<dbReference type="NCBIfam" id="TIGR00347">
    <property type="entry name" value="bioD"/>
    <property type="match status" value="1"/>
</dbReference>
<dbReference type="GO" id="GO:0005829">
    <property type="term" value="C:cytosol"/>
    <property type="evidence" value="ECO:0007669"/>
    <property type="project" value="TreeGrafter"/>
</dbReference>
<dbReference type="HAMAP" id="MF_00336">
    <property type="entry name" value="BioD"/>
    <property type="match status" value="1"/>
</dbReference>
<dbReference type="OrthoDB" id="9802097at2"/>
<dbReference type="GO" id="GO:0009102">
    <property type="term" value="P:biotin biosynthetic process"/>
    <property type="evidence" value="ECO:0007669"/>
    <property type="project" value="UniProtKB-UniRule"/>
</dbReference>
<keyword evidence="2" id="KW-0460">Magnesium</keyword>
<evidence type="ECO:0000256" key="1">
    <source>
        <dbReference type="ARBA" id="ARBA00022756"/>
    </source>
</evidence>
<comment type="similarity">
    <text evidence="2">Belongs to the dethiobiotin synthetase family.</text>
</comment>
<sequence>MERYFISGTNTEVGKTVFSAWLAKRFMAEGKRVTYVKPVQTGFPADDDAAFVRTHTGLAPADARVIMTGTEPVAPCFLWETFPFDAVADTINAVSECDVLLVEGAGGLLVPLDMNRQMYEIARACDLRTILVVPNRLGCINDALLSAHFLASKGLPLAGLAVNDHYASDACNNERNKRMLDHLLPGSVAYVFGTLDTP</sequence>
<keyword evidence="2" id="KW-0479">Metal-binding</keyword>
<dbReference type="CDD" id="cd03109">
    <property type="entry name" value="DTBS"/>
    <property type="match status" value="1"/>
</dbReference>
<comment type="catalytic activity">
    <reaction evidence="2">
        <text>(7R,8S)-7,8-diammoniononanoate + CO2 + ATP = (4R,5S)-dethiobiotin + ADP + phosphate + 3 H(+)</text>
        <dbReference type="Rhea" id="RHEA:15805"/>
        <dbReference type="ChEBI" id="CHEBI:15378"/>
        <dbReference type="ChEBI" id="CHEBI:16526"/>
        <dbReference type="ChEBI" id="CHEBI:30616"/>
        <dbReference type="ChEBI" id="CHEBI:43474"/>
        <dbReference type="ChEBI" id="CHEBI:149469"/>
        <dbReference type="ChEBI" id="CHEBI:149473"/>
        <dbReference type="ChEBI" id="CHEBI:456216"/>
        <dbReference type="EC" id="6.3.3.3"/>
    </reaction>
</comment>
<organism evidence="3 4">
    <name type="scientific">Pseudodesulfovibrio aespoeensis (strain ATCC 700646 / DSM 10631 / Aspo-2)</name>
    <name type="common">Desulfovibrio aespoeensis</name>
    <dbReference type="NCBI Taxonomy" id="643562"/>
    <lineage>
        <taxon>Bacteria</taxon>
        <taxon>Pseudomonadati</taxon>
        <taxon>Thermodesulfobacteriota</taxon>
        <taxon>Desulfovibrionia</taxon>
        <taxon>Desulfovibrionales</taxon>
        <taxon>Desulfovibrionaceae</taxon>
    </lineage>
</organism>
<reference evidence="3 4" key="2">
    <citation type="journal article" date="2014" name="Genome Announc.">
        <title>Complete Genome Sequence of the Subsurface, Mesophilic Sulfate-Reducing Bacterium Desulfovibrio aespoeensis Aspo-2.</title>
        <authorList>
            <person name="Pedersen K."/>
            <person name="Bengtsson A."/>
            <person name="Edlund J."/>
            <person name="Rabe L."/>
            <person name="Hazen T."/>
            <person name="Chakraborty R."/>
            <person name="Goodwin L."/>
            <person name="Shapiro N."/>
        </authorList>
    </citation>
    <scope>NUCLEOTIDE SEQUENCE [LARGE SCALE GENOMIC DNA]</scope>
    <source>
        <strain evidence="4">ATCC 700646 / DSM 10631 / Aspo-2</strain>
    </source>
</reference>
<comment type="pathway">
    <text evidence="2">Cofactor biosynthesis; biotin biosynthesis; biotin from 7,8-diaminononanoate: step 1/2.</text>
</comment>
<dbReference type="UniPathway" id="UPA00078">
    <property type="reaction ID" value="UER00161"/>
</dbReference>
<dbReference type="STRING" id="643562.Daes_0960"/>
<comment type="subunit">
    <text evidence="2">Homodimer.</text>
</comment>
<dbReference type="InterPro" id="IPR027417">
    <property type="entry name" value="P-loop_NTPase"/>
</dbReference>
<dbReference type="SUPFAM" id="SSF52540">
    <property type="entry name" value="P-loop containing nucleoside triphosphate hydrolases"/>
    <property type="match status" value="1"/>
</dbReference>
<feature type="binding site" evidence="2">
    <location>
        <position position="41"/>
    </location>
    <ligand>
        <name>substrate</name>
    </ligand>
</feature>
<proteinExistence type="inferred from homology"/>
<feature type="binding site" evidence="2">
    <location>
        <position position="48"/>
    </location>
    <ligand>
        <name>Mg(2+)</name>
        <dbReference type="ChEBI" id="CHEBI:18420"/>
    </ligand>
</feature>
<dbReference type="Proteomes" id="UP000002191">
    <property type="component" value="Chromosome"/>
</dbReference>
<comment type="subcellular location">
    <subcellularLocation>
        <location evidence="2">Cytoplasm</location>
    </subcellularLocation>
</comment>
<feature type="binding site" evidence="2">
    <location>
        <begin position="189"/>
        <end position="191"/>
    </location>
    <ligand>
        <name>ATP</name>
        <dbReference type="ChEBI" id="CHEBI:30616"/>
    </ligand>
</feature>
<dbReference type="GO" id="GO:0000287">
    <property type="term" value="F:magnesium ion binding"/>
    <property type="evidence" value="ECO:0007669"/>
    <property type="project" value="UniProtKB-UniRule"/>
</dbReference>
<dbReference type="AlphaFoldDB" id="E6VSJ2"/>
<evidence type="ECO:0000313" key="3">
    <source>
        <dbReference type="EMBL" id="ADU61977.1"/>
    </source>
</evidence>
<evidence type="ECO:0000313" key="4">
    <source>
        <dbReference type="Proteomes" id="UP000002191"/>
    </source>
</evidence>
<keyword evidence="2" id="KW-0963">Cytoplasm</keyword>
<feature type="binding site" evidence="2">
    <location>
        <position position="103"/>
    </location>
    <ligand>
        <name>Mg(2+)</name>
        <dbReference type="ChEBI" id="CHEBI:18420"/>
    </ligand>
</feature>
<feature type="binding site" evidence="2">
    <location>
        <begin position="12"/>
        <end position="17"/>
    </location>
    <ligand>
        <name>ATP</name>
        <dbReference type="ChEBI" id="CHEBI:30616"/>
    </ligand>
</feature>
<dbReference type="GO" id="GO:0004141">
    <property type="term" value="F:dethiobiotin synthase activity"/>
    <property type="evidence" value="ECO:0007669"/>
    <property type="project" value="UniProtKB-UniRule"/>
</dbReference>
<feature type="binding site" evidence="2">
    <location>
        <position position="48"/>
    </location>
    <ligand>
        <name>ATP</name>
        <dbReference type="ChEBI" id="CHEBI:30616"/>
    </ligand>
</feature>
<dbReference type="eggNOG" id="COG0132">
    <property type="taxonomic scope" value="Bacteria"/>
</dbReference>
<dbReference type="EMBL" id="CP002431">
    <property type="protein sequence ID" value="ADU61977.1"/>
    <property type="molecule type" value="Genomic_DNA"/>
</dbReference>
<comment type="caution">
    <text evidence="2">Lacks conserved residue(s) required for the propagation of feature annotation.</text>
</comment>
<evidence type="ECO:0000256" key="2">
    <source>
        <dbReference type="HAMAP-Rule" id="MF_00336"/>
    </source>
</evidence>
<reference evidence="4" key="1">
    <citation type="submission" date="2010-12" db="EMBL/GenBank/DDBJ databases">
        <title>Complete sequence of Desulfovibrio aespoeensis Aspo-2.</title>
        <authorList>
            <consortium name="US DOE Joint Genome Institute"/>
            <person name="Lucas S."/>
            <person name="Copeland A."/>
            <person name="Lapidus A."/>
            <person name="Cheng J.-F."/>
            <person name="Goodwin L."/>
            <person name="Pitluck S."/>
            <person name="Chertkov O."/>
            <person name="Misra M."/>
            <person name="Detter J.C."/>
            <person name="Han C."/>
            <person name="Tapia R."/>
            <person name="Land M."/>
            <person name="Hauser L."/>
            <person name="Kyrpides N."/>
            <person name="Ivanova N."/>
            <person name="Ovchinnikova G."/>
            <person name="Pedersen K."/>
            <person name="Jagevall S."/>
            <person name="Hazen T."/>
            <person name="Woyke T."/>
        </authorList>
    </citation>
    <scope>NUCLEOTIDE SEQUENCE [LARGE SCALE GENOMIC DNA]</scope>
    <source>
        <strain evidence="4">ATCC 700646 / DSM 10631 / Aspo-2</strain>
    </source>
</reference>
<dbReference type="EC" id="6.3.3.3" evidence="2"/>
<name>E6VSJ2_PSEA9</name>